<dbReference type="GO" id="GO:0042302">
    <property type="term" value="F:structural constituent of cuticle"/>
    <property type="evidence" value="ECO:0007669"/>
    <property type="project" value="UniProtKB-UniRule"/>
</dbReference>
<dbReference type="Proteomes" id="UP001353858">
    <property type="component" value="Unassembled WGS sequence"/>
</dbReference>
<evidence type="ECO:0000256" key="1">
    <source>
        <dbReference type="PROSITE-ProRule" id="PRU00497"/>
    </source>
</evidence>
<dbReference type="PROSITE" id="PS51155">
    <property type="entry name" value="CHIT_BIND_RR_2"/>
    <property type="match status" value="1"/>
</dbReference>
<dbReference type="EMBL" id="JARPUR010000003">
    <property type="protein sequence ID" value="KAK4880442.1"/>
    <property type="molecule type" value="Genomic_DNA"/>
</dbReference>
<gene>
    <name evidence="4" type="ORF">RN001_008588</name>
</gene>
<evidence type="ECO:0000313" key="5">
    <source>
        <dbReference type="Proteomes" id="UP001353858"/>
    </source>
</evidence>
<dbReference type="Pfam" id="PF00379">
    <property type="entry name" value="Chitin_bind_4"/>
    <property type="match status" value="1"/>
</dbReference>
<dbReference type="InterPro" id="IPR025714">
    <property type="entry name" value="Methyltranfer_dom"/>
</dbReference>
<feature type="domain" description="Methyltransferase" evidence="3">
    <location>
        <begin position="204"/>
        <end position="331"/>
    </location>
</feature>
<dbReference type="Gene3D" id="3.40.50.150">
    <property type="entry name" value="Vaccinia Virus protein VP39"/>
    <property type="match status" value="1"/>
</dbReference>
<dbReference type="AlphaFoldDB" id="A0AAN7SGX8"/>
<evidence type="ECO:0000313" key="4">
    <source>
        <dbReference type="EMBL" id="KAK4880442.1"/>
    </source>
</evidence>
<evidence type="ECO:0000259" key="3">
    <source>
        <dbReference type="Pfam" id="PF13847"/>
    </source>
</evidence>
<evidence type="ECO:0000256" key="2">
    <source>
        <dbReference type="SAM" id="Coils"/>
    </source>
</evidence>
<keyword evidence="5" id="KW-1185">Reference proteome</keyword>
<sequence length="601" mass="68866">MLATDVKSHVEKFSGCIANYVTKENHIIFLNARNRFNSAMIAVYLFLILLSGSLSDEIADSKNAKILVYDNENNITNYFFKYKTSNGITREEEGGITRSETGKEILVVRGYYSFIGPDNILYIRRYIADDNGYREQLSTDNAKLSASSRNRIGSPAIASLQGGGLGYSSDLAMKKSELYIKSSTLAQANAKYVLNKNVEFFQVNNCVVLDVGCGPGNITHDKILPILPNNMKQIIGVDILRENIEYARNHYQTDPRISFEEMDILTDRLPNEYIATFDLIVSLFCFHLIGDHKKALKNIYKMLKPGGKILINFIDKSVLPNMYQYVYDNPKWTKYMSNFDEVVPKNHSYEPKKLYEEIGFSQFQCDEQENYYLYGEDAAFGILQSLNMFDVPKDLEREFIEDHLEYYEVNGCAKILVSNDKQITILNETELICDRHTEDDLDNKIIESNVESQIIQLKQENKMLHQVIKDLKLEINNLKSQIKQHVQQEGSVDIVSEDKFEILNYFIEFKNEINSKFDDIYKVMKLNNESQTQCSTATKITNTLSMNYAKAVTRKNTEKIIVTPINEQKCVDTTIEVKNKVDPVKLAVGIENVKNIKKGGY</sequence>
<dbReference type="InterPro" id="IPR029063">
    <property type="entry name" value="SAM-dependent_MTases_sf"/>
</dbReference>
<dbReference type="SUPFAM" id="SSF53335">
    <property type="entry name" value="S-adenosyl-L-methionine-dependent methyltransferases"/>
    <property type="match status" value="1"/>
</dbReference>
<feature type="coiled-coil region" evidence="2">
    <location>
        <begin position="454"/>
        <end position="488"/>
    </location>
</feature>
<dbReference type="Pfam" id="PF13847">
    <property type="entry name" value="Methyltransf_31"/>
    <property type="match status" value="1"/>
</dbReference>
<keyword evidence="2" id="KW-0175">Coiled coil</keyword>
<dbReference type="InterPro" id="IPR000618">
    <property type="entry name" value="Insect_cuticle"/>
</dbReference>
<name>A0AAN7SGX8_9COLE</name>
<accession>A0AAN7SGX8</accession>
<dbReference type="CDD" id="cd02440">
    <property type="entry name" value="AdoMet_MTases"/>
    <property type="match status" value="1"/>
</dbReference>
<comment type="caution">
    <text evidence="4">The sequence shown here is derived from an EMBL/GenBank/DDBJ whole genome shotgun (WGS) entry which is preliminary data.</text>
</comment>
<reference evidence="5" key="1">
    <citation type="submission" date="2023-01" db="EMBL/GenBank/DDBJ databases">
        <title>Key to firefly adult light organ development and bioluminescence: homeobox transcription factors regulate luciferase expression and transportation to peroxisome.</title>
        <authorList>
            <person name="Fu X."/>
        </authorList>
    </citation>
    <scope>NUCLEOTIDE SEQUENCE [LARGE SCALE GENOMIC DNA]</scope>
</reference>
<dbReference type="PANTHER" id="PTHR43861">
    <property type="entry name" value="TRANS-ACONITATE 2-METHYLTRANSFERASE-RELATED"/>
    <property type="match status" value="1"/>
</dbReference>
<keyword evidence="1" id="KW-0193">Cuticle</keyword>
<proteinExistence type="predicted"/>
<protein>
    <recommendedName>
        <fullName evidence="3">Methyltransferase domain-containing protein</fullName>
    </recommendedName>
</protein>
<dbReference type="PANTHER" id="PTHR43861:SF1">
    <property type="entry name" value="TRANS-ACONITATE 2-METHYLTRANSFERASE"/>
    <property type="match status" value="1"/>
</dbReference>
<organism evidence="4 5">
    <name type="scientific">Aquatica leii</name>
    <dbReference type="NCBI Taxonomy" id="1421715"/>
    <lineage>
        <taxon>Eukaryota</taxon>
        <taxon>Metazoa</taxon>
        <taxon>Ecdysozoa</taxon>
        <taxon>Arthropoda</taxon>
        <taxon>Hexapoda</taxon>
        <taxon>Insecta</taxon>
        <taxon>Pterygota</taxon>
        <taxon>Neoptera</taxon>
        <taxon>Endopterygota</taxon>
        <taxon>Coleoptera</taxon>
        <taxon>Polyphaga</taxon>
        <taxon>Elateriformia</taxon>
        <taxon>Elateroidea</taxon>
        <taxon>Lampyridae</taxon>
        <taxon>Luciolinae</taxon>
        <taxon>Aquatica</taxon>
    </lineage>
</organism>